<evidence type="ECO:0000256" key="2">
    <source>
        <dbReference type="ARBA" id="ARBA00022448"/>
    </source>
</evidence>
<dbReference type="AlphaFoldDB" id="A0A7M1SUQ3"/>
<organism evidence="3 4">
    <name type="scientific">Ruania alkalisoli</name>
    <dbReference type="NCBI Taxonomy" id="2779775"/>
    <lineage>
        <taxon>Bacteria</taxon>
        <taxon>Bacillati</taxon>
        <taxon>Actinomycetota</taxon>
        <taxon>Actinomycetes</taxon>
        <taxon>Micrococcales</taxon>
        <taxon>Ruaniaceae</taxon>
        <taxon>Ruania</taxon>
    </lineage>
</organism>
<dbReference type="PANTHER" id="PTHR43649">
    <property type="entry name" value="ARABINOSE-BINDING PROTEIN-RELATED"/>
    <property type="match status" value="1"/>
</dbReference>
<proteinExistence type="inferred from homology"/>
<protein>
    <submittedName>
        <fullName evidence="3">Carbohydrate ABC transporter substrate-binding protein</fullName>
    </submittedName>
</protein>
<name>A0A7M1SUQ3_9MICO</name>
<dbReference type="InterPro" id="IPR050490">
    <property type="entry name" value="Bact_solute-bd_prot1"/>
</dbReference>
<evidence type="ECO:0000313" key="4">
    <source>
        <dbReference type="Proteomes" id="UP000593758"/>
    </source>
</evidence>
<dbReference type="Proteomes" id="UP000593758">
    <property type="component" value="Chromosome"/>
</dbReference>
<dbReference type="InterPro" id="IPR006059">
    <property type="entry name" value="SBP"/>
</dbReference>
<gene>
    <name evidence="3" type="ORF">IM660_18125</name>
</gene>
<dbReference type="KEGG" id="halt:IM660_18125"/>
<dbReference type="RefSeq" id="WP_193497160.1">
    <property type="nucleotide sequence ID" value="NZ_CP063169.1"/>
</dbReference>
<comment type="similarity">
    <text evidence="1">Belongs to the bacterial solute-binding protein 1 family.</text>
</comment>
<dbReference type="SUPFAM" id="SSF53850">
    <property type="entry name" value="Periplasmic binding protein-like II"/>
    <property type="match status" value="1"/>
</dbReference>
<sequence>MAAGRTRTGRFDHTTERRRGRPWAVLGIGAALALAACVPGQGEGTEDPATETASQAEGPAELVIWTDPNRQVGFEMYQEENPEVDLQIETLPDDIESRLQLANQAGEGWPDMIVVKTQQMAAFADAPYEYSADISHYVPEDMLGEFSPAILDLCTDGDALYCINNDLSPLVLWYDKDLMEEFGYELPTTWEEFEALGLQLAEEHPGYIMGHIATMQYLPVSRCPMAQVVGDRTLQVDLEDPNCTRVFEMIDNMLSAGALSPLSANDPEFIADYASNRHLLMSVQPLHRGQYGFINAYEWPEGSVGIAPPLRWENEDEVHNYYGGGVAYAVSRHSEHLEAAAELAAWMATGPYQTAPETPTFPAYRPAQDNWIENHTDMFYVEDGELGDVVEASESQLSPYWDELNVGSIRSSYAQAVEPGLRQGESIFDLVPAWQELIVNEAQAAGWTVEEG</sequence>
<dbReference type="PANTHER" id="PTHR43649:SF29">
    <property type="entry name" value="OSMOPROTECTIVE COMPOUNDS-BINDING PROTEIN GGTB"/>
    <property type="match status" value="1"/>
</dbReference>
<dbReference type="EMBL" id="CP063169">
    <property type="protein sequence ID" value="QOR70482.1"/>
    <property type="molecule type" value="Genomic_DNA"/>
</dbReference>
<reference evidence="3 4" key="1">
    <citation type="submission" date="2020-10" db="EMBL/GenBank/DDBJ databases">
        <title>Haloactinobacterium sp. RN3S43, a bacterium isolated from saline soil.</title>
        <authorList>
            <person name="Sun J.-Q."/>
        </authorList>
    </citation>
    <scope>NUCLEOTIDE SEQUENCE [LARGE SCALE GENOMIC DNA]</scope>
    <source>
        <strain evidence="3 4">RN3S43</strain>
    </source>
</reference>
<evidence type="ECO:0000313" key="3">
    <source>
        <dbReference type="EMBL" id="QOR70482.1"/>
    </source>
</evidence>
<dbReference type="Gene3D" id="3.40.190.10">
    <property type="entry name" value="Periplasmic binding protein-like II"/>
    <property type="match status" value="1"/>
</dbReference>
<keyword evidence="4" id="KW-1185">Reference proteome</keyword>
<evidence type="ECO:0000256" key="1">
    <source>
        <dbReference type="ARBA" id="ARBA00008520"/>
    </source>
</evidence>
<dbReference type="Pfam" id="PF13416">
    <property type="entry name" value="SBP_bac_8"/>
    <property type="match status" value="1"/>
</dbReference>
<keyword evidence="2" id="KW-0813">Transport</keyword>
<accession>A0A7M1SUQ3</accession>